<reference evidence="1 2" key="1">
    <citation type="journal article" date="2021" name="Elife">
        <title>Chloroplast acquisition without the gene transfer in kleptoplastic sea slugs, Plakobranchus ocellatus.</title>
        <authorList>
            <person name="Maeda T."/>
            <person name="Takahashi S."/>
            <person name="Yoshida T."/>
            <person name="Shimamura S."/>
            <person name="Takaki Y."/>
            <person name="Nagai Y."/>
            <person name="Toyoda A."/>
            <person name="Suzuki Y."/>
            <person name="Arimoto A."/>
            <person name="Ishii H."/>
            <person name="Satoh N."/>
            <person name="Nishiyama T."/>
            <person name="Hasebe M."/>
            <person name="Maruyama T."/>
            <person name="Minagawa J."/>
            <person name="Obokata J."/>
            <person name="Shigenobu S."/>
        </authorList>
    </citation>
    <scope>NUCLEOTIDE SEQUENCE [LARGE SCALE GENOMIC DNA]</scope>
</reference>
<proteinExistence type="predicted"/>
<accession>A0AAV4J8X1</accession>
<protein>
    <recommendedName>
        <fullName evidence="3">Secreted protein</fullName>
    </recommendedName>
</protein>
<organism evidence="1 2">
    <name type="scientific">Elysia marginata</name>
    <dbReference type="NCBI Taxonomy" id="1093978"/>
    <lineage>
        <taxon>Eukaryota</taxon>
        <taxon>Metazoa</taxon>
        <taxon>Spiralia</taxon>
        <taxon>Lophotrochozoa</taxon>
        <taxon>Mollusca</taxon>
        <taxon>Gastropoda</taxon>
        <taxon>Heterobranchia</taxon>
        <taxon>Euthyneura</taxon>
        <taxon>Panpulmonata</taxon>
        <taxon>Sacoglossa</taxon>
        <taxon>Placobranchoidea</taxon>
        <taxon>Plakobranchidae</taxon>
        <taxon>Elysia</taxon>
    </lineage>
</organism>
<comment type="caution">
    <text evidence="1">The sequence shown here is derived from an EMBL/GenBank/DDBJ whole genome shotgun (WGS) entry which is preliminary data.</text>
</comment>
<gene>
    <name evidence="1" type="ORF">ElyMa_003281100</name>
</gene>
<dbReference type="AlphaFoldDB" id="A0AAV4J8X1"/>
<evidence type="ECO:0008006" key="3">
    <source>
        <dbReference type="Google" id="ProtNLM"/>
    </source>
</evidence>
<sequence>MVNCIASRCSLRDSLLLSKLFTSHGGRHWCNNCRHRLLYTKPAFTRKAASPSAAATIIAAAAAAATTTTSHDARYTARGYNKERCCIAGN</sequence>
<dbReference type="Proteomes" id="UP000762676">
    <property type="component" value="Unassembled WGS sequence"/>
</dbReference>
<evidence type="ECO:0000313" key="1">
    <source>
        <dbReference type="EMBL" id="GFS19129.1"/>
    </source>
</evidence>
<dbReference type="EMBL" id="BMAT01006750">
    <property type="protein sequence ID" value="GFS19129.1"/>
    <property type="molecule type" value="Genomic_DNA"/>
</dbReference>
<name>A0AAV4J8X1_9GAST</name>
<evidence type="ECO:0000313" key="2">
    <source>
        <dbReference type="Proteomes" id="UP000762676"/>
    </source>
</evidence>
<keyword evidence="2" id="KW-1185">Reference proteome</keyword>